<organism evidence="1">
    <name type="scientific">marine sediment metagenome</name>
    <dbReference type="NCBI Taxonomy" id="412755"/>
    <lineage>
        <taxon>unclassified sequences</taxon>
        <taxon>metagenomes</taxon>
        <taxon>ecological metagenomes</taxon>
    </lineage>
</organism>
<sequence length="80" mass="8972">MGLKIYQLIDELKKYDQDLDVVVDGYEGGTNPISIENIGLRYVDTSEKLAYFGEYGDAYDNSEGMKSPLLVAIIGRNRYG</sequence>
<accession>A0A0F9AKU8</accession>
<proteinExistence type="predicted"/>
<name>A0A0F9AKU8_9ZZZZ</name>
<reference evidence="1" key="1">
    <citation type="journal article" date="2015" name="Nature">
        <title>Complex archaea that bridge the gap between prokaryotes and eukaryotes.</title>
        <authorList>
            <person name="Spang A."/>
            <person name="Saw J.H."/>
            <person name="Jorgensen S.L."/>
            <person name="Zaremba-Niedzwiedzka K."/>
            <person name="Martijn J."/>
            <person name="Lind A.E."/>
            <person name="van Eijk R."/>
            <person name="Schleper C."/>
            <person name="Guy L."/>
            <person name="Ettema T.J."/>
        </authorList>
    </citation>
    <scope>NUCLEOTIDE SEQUENCE</scope>
</reference>
<evidence type="ECO:0000313" key="1">
    <source>
        <dbReference type="EMBL" id="KKL10020.1"/>
    </source>
</evidence>
<comment type="caution">
    <text evidence="1">The sequence shown here is derived from an EMBL/GenBank/DDBJ whole genome shotgun (WGS) entry which is preliminary data.</text>
</comment>
<dbReference type="EMBL" id="LAZR01042233">
    <property type="protein sequence ID" value="KKL10020.1"/>
    <property type="molecule type" value="Genomic_DNA"/>
</dbReference>
<protein>
    <submittedName>
        <fullName evidence="1">Uncharacterized protein</fullName>
    </submittedName>
</protein>
<dbReference type="AlphaFoldDB" id="A0A0F9AKU8"/>
<gene>
    <name evidence="1" type="ORF">LCGC14_2560010</name>
</gene>